<dbReference type="AlphaFoldDB" id="A0A1E5VXH3"/>
<dbReference type="OrthoDB" id="693880at2759"/>
<dbReference type="EMBL" id="LWDX02026885">
    <property type="protein sequence ID" value="OEL29814.1"/>
    <property type="molecule type" value="Genomic_DNA"/>
</dbReference>
<comment type="caution">
    <text evidence="1">The sequence shown here is derived from an EMBL/GenBank/DDBJ whole genome shotgun (WGS) entry which is preliminary data.</text>
</comment>
<keyword evidence="2" id="KW-1185">Reference proteome</keyword>
<organism evidence="1 2">
    <name type="scientific">Dichanthelium oligosanthes</name>
    <dbReference type="NCBI Taxonomy" id="888268"/>
    <lineage>
        <taxon>Eukaryota</taxon>
        <taxon>Viridiplantae</taxon>
        <taxon>Streptophyta</taxon>
        <taxon>Embryophyta</taxon>
        <taxon>Tracheophyta</taxon>
        <taxon>Spermatophyta</taxon>
        <taxon>Magnoliopsida</taxon>
        <taxon>Liliopsida</taxon>
        <taxon>Poales</taxon>
        <taxon>Poaceae</taxon>
        <taxon>PACMAD clade</taxon>
        <taxon>Panicoideae</taxon>
        <taxon>Panicodae</taxon>
        <taxon>Paniceae</taxon>
        <taxon>Dichantheliinae</taxon>
        <taxon>Dichanthelium</taxon>
    </lineage>
</organism>
<dbReference type="InterPro" id="IPR036047">
    <property type="entry name" value="F-box-like_dom_sf"/>
</dbReference>
<dbReference type="SUPFAM" id="SSF81383">
    <property type="entry name" value="F-box domain"/>
    <property type="match status" value="1"/>
</dbReference>
<proteinExistence type="predicted"/>
<reference evidence="1 2" key="1">
    <citation type="submission" date="2016-09" db="EMBL/GenBank/DDBJ databases">
        <title>The draft genome of Dichanthelium oligosanthes: A C3 panicoid grass species.</title>
        <authorList>
            <person name="Studer A.J."/>
            <person name="Schnable J.C."/>
            <person name="Brutnell T.P."/>
        </authorList>
    </citation>
    <scope>NUCLEOTIDE SEQUENCE [LARGE SCALE GENOMIC DNA]</scope>
    <source>
        <strain evidence="2">cv. Kellogg 1175</strain>
        <tissue evidence="1">Leaf</tissue>
    </source>
</reference>
<sequence>MTASGSGTSLSDLSDDLLRHVLFFAPAFDGAATAALARRWRTLWRSSGAVNLHWRCDGGDDGWKERMDFLRRAESALAAAHAEGTVRRLTFHVVADSDHQTQSFLSRRGDLNVIDSVLSNPAARRVEELSVKVHIYGYTNGINKFGGIYELGNGTLPSEALRVLHITNCSNLGLCSPGAAFPWLSSVRLQGCTVLLGRLQSMIDTARQLATLHLEWSFLAGSMEVSERTQDYWSLATCVGVECYQLRCPAVTELVLANCKWPGKVQGGMELDVPRLRYFRYTGYIGLVSLKSHAANLARADLHFIDEFHREEYKMGNKMCESFWQFLQNFNDAKVLKVKLSYPIEQIAVAEMNDLDELLGCKLLWNLERLEVEAWHMPRPLGKDTAVAIANLLHCCPVIHDLRLMLTTTTSRIPVIPFDEEDDDSTYKVSEISELRKYSFNCLQNCLRRVRLQFQLEYVNCFQVQLAKFLAENALVLEEMYIEDRNYKVREYINRRVRRWISDASKRRNSSSVAAFAL</sequence>
<dbReference type="STRING" id="888268.A0A1E5VXH3"/>
<evidence type="ECO:0000313" key="1">
    <source>
        <dbReference type="EMBL" id="OEL29814.1"/>
    </source>
</evidence>
<dbReference type="Proteomes" id="UP000095767">
    <property type="component" value="Unassembled WGS sequence"/>
</dbReference>
<dbReference type="PANTHER" id="PTHR32141">
    <property type="match status" value="1"/>
</dbReference>
<dbReference type="InterPro" id="IPR055302">
    <property type="entry name" value="F-box_dom-containing"/>
</dbReference>
<evidence type="ECO:0000313" key="2">
    <source>
        <dbReference type="Proteomes" id="UP000095767"/>
    </source>
</evidence>
<accession>A0A1E5VXH3</accession>
<name>A0A1E5VXH3_9POAL</name>
<dbReference type="PANTHER" id="PTHR32141:SF26">
    <property type="entry name" value="OS08G0328600 PROTEIN"/>
    <property type="match status" value="1"/>
</dbReference>
<protein>
    <recommendedName>
        <fullName evidence="3">F-box domain-containing protein</fullName>
    </recommendedName>
</protein>
<evidence type="ECO:0008006" key="3">
    <source>
        <dbReference type="Google" id="ProtNLM"/>
    </source>
</evidence>
<gene>
    <name evidence="1" type="ORF">BAE44_0009169</name>
</gene>